<dbReference type="AlphaFoldDB" id="A0A329CT64"/>
<evidence type="ECO:0000313" key="2">
    <source>
        <dbReference type="EMBL" id="RAS38043.1"/>
    </source>
</evidence>
<evidence type="ECO:0000256" key="1">
    <source>
        <dbReference type="SAM" id="MobiDB-lite"/>
    </source>
</evidence>
<sequence>MIPIGLAATLLSNVGSAIRSGLSQLAGNKSSASTSGGSPSQQPTFATHLKAATASTGTTGSHHGHLHGKGIVVSASADVVPSTSQASSTSAAVGKSIDISA</sequence>
<accession>A0A329CT64</accession>
<proteinExistence type="predicted"/>
<organism evidence="2 3">
    <name type="scientific">Paraburkholderia bryophila</name>
    <dbReference type="NCBI Taxonomy" id="420952"/>
    <lineage>
        <taxon>Bacteria</taxon>
        <taxon>Pseudomonadati</taxon>
        <taxon>Pseudomonadota</taxon>
        <taxon>Betaproteobacteria</taxon>
        <taxon>Burkholderiales</taxon>
        <taxon>Burkholderiaceae</taxon>
        <taxon>Paraburkholderia</taxon>
    </lineage>
</organism>
<dbReference type="EMBL" id="QLTK01000002">
    <property type="protein sequence ID" value="RAS38043.1"/>
    <property type="molecule type" value="Genomic_DNA"/>
</dbReference>
<reference evidence="2 3" key="1">
    <citation type="submission" date="2018-06" db="EMBL/GenBank/DDBJ databases">
        <title>Genomic Encyclopedia of Type Strains, Phase III (KMG-III): the genomes of soil and plant-associated and newly described type strains.</title>
        <authorList>
            <person name="Whitman W."/>
        </authorList>
    </citation>
    <scope>NUCLEOTIDE SEQUENCE [LARGE SCALE GENOMIC DNA]</scope>
    <source>
        <strain evidence="2 3">LMG 23644</strain>
    </source>
</reference>
<dbReference type="RefSeq" id="WP_146749727.1">
    <property type="nucleotide sequence ID" value="NZ_CADFFP010000001.1"/>
</dbReference>
<evidence type="ECO:0000313" key="3">
    <source>
        <dbReference type="Proteomes" id="UP000248918"/>
    </source>
</evidence>
<protein>
    <submittedName>
        <fullName evidence="2">Uncharacterized protein</fullName>
    </submittedName>
</protein>
<feature type="compositionally biased region" description="Low complexity" evidence="1">
    <location>
        <begin position="30"/>
        <end position="61"/>
    </location>
</feature>
<feature type="region of interest" description="Disordered" evidence="1">
    <location>
        <begin position="25"/>
        <end position="70"/>
    </location>
</feature>
<comment type="caution">
    <text evidence="2">The sequence shown here is derived from an EMBL/GenBank/DDBJ whole genome shotgun (WGS) entry which is preliminary data.</text>
</comment>
<name>A0A329CT64_9BURK</name>
<gene>
    <name evidence="2" type="ORF">BX591_102328</name>
</gene>
<dbReference type="Proteomes" id="UP000248918">
    <property type="component" value="Unassembled WGS sequence"/>
</dbReference>